<keyword evidence="3" id="KW-1185">Reference proteome</keyword>
<proteinExistence type="predicted"/>
<keyword evidence="2" id="KW-0675">Receptor</keyword>
<protein>
    <submittedName>
        <fullName evidence="2">Mas-related G-protein coupled receptor member D</fullName>
    </submittedName>
</protein>
<evidence type="ECO:0000313" key="2">
    <source>
        <dbReference type="EMBL" id="OMI04711.1"/>
    </source>
</evidence>
<dbReference type="Proteomes" id="UP000187367">
    <property type="component" value="Unassembled WGS sequence"/>
</dbReference>
<comment type="caution">
    <text evidence="2">The sequence shown here is derived from an EMBL/GenBank/DDBJ whole genome shotgun (WGS) entry which is preliminary data.</text>
</comment>
<keyword evidence="1" id="KW-0812">Transmembrane</keyword>
<dbReference type="OrthoDB" id="2930560at2"/>
<name>A0A1R1QJ78_9BACI</name>
<organism evidence="2 3">
    <name type="scientific">Bacillus swezeyi</name>
    <dbReference type="NCBI Taxonomy" id="1925020"/>
    <lineage>
        <taxon>Bacteria</taxon>
        <taxon>Bacillati</taxon>
        <taxon>Bacillota</taxon>
        <taxon>Bacilli</taxon>
        <taxon>Bacillales</taxon>
        <taxon>Bacillaceae</taxon>
        <taxon>Bacillus</taxon>
    </lineage>
</organism>
<dbReference type="AlphaFoldDB" id="A0A1R1QJ78"/>
<keyword evidence="1" id="KW-1133">Transmembrane helix</keyword>
<accession>A0A1R1RKA0</accession>
<accession>A0A1R1QJ78</accession>
<feature type="transmembrane region" description="Helical" evidence="1">
    <location>
        <begin position="42"/>
        <end position="60"/>
    </location>
</feature>
<dbReference type="RefSeq" id="WP_076762939.1">
    <property type="nucleotide sequence ID" value="NZ_JARMMH010000001.1"/>
</dbReference>
<evidence type="ECO:0000256" key="1">
    <source>
        <dbReference type="SAM" id="Phobius"/>
    </source>
</evidence>
<reference evidence="2 3" key="1">
    <citation type="submission" date="2017-01" db="EMBL/GenBank/DDBJ databases">
        <title>Bacillus phylogenomics.</title>
        <authorList>
            <person name="Dunlap C."/>
        </authorList>
    </citation>
    <scope>NUCLEOTIDE SEQUENCE [LARGE SCALE GENOMIC DNA]</scope>
    <source>
        <strain evidence="2 3">NRRL B-41282</strain>
    </source>
</reference>
<sequence>MNMIFFMISMLAFGTAFVIFISMVLNDGVKGLLDLSRKPVKWMSGAFALYLVTFAAFILLS</sequence>
<dbReference type="EMBL" id="MTJL01000024">
    <property type="protein sequence ID" value="OMI04711.1"/>
    <property type="molecule type" value="Genomic_DNA"/>
</dbReference>
<evidence type="ECO:0000313" key="3">
    <source>
        <dbReference type="Proteomes" id="UP000187367"/>
    </source>
</evidence>
<keyword evidence="1" id="KW-0472">Membrane</keyword>
<gene>
    <name evidence="2" type="ORF">BW143_12660</name>
</gene>